<dbReference type="Pfam" id="PF13333">
    <property type="entry name" value="rve_2"/>
    <property type="match status" value="1"/>
</dbReference>
<evidence type="ECO:0000259" key="1">
    <source>
        <dbReference type="Pfam" id="PF13333"/>
    </source>
</evidence>
<evidence type="ECO:0000313" key="3">
    <source>
        <dbReference type="Proteomes" id="UP001519345"/>
    </source>
</evidence>
<feature type="non-terminal residue" evidence="2">
    <location>
        <position position="1"/>
    </location>
</feature>
<sequence>KPKTKQEIRRVIDDYMDLYNHRRRQKKLGGQAPINYKHTIAA</sequence>
<organism evidence="2 3">
    <name type="scientific">Virgibacillus natechei</name>
    <dbReference type="NCBI Taxonomy" id="1216297"/>
    <lineage>
        <taxon>Bacteria</taxon>
        <taxon>Bacillati</taxon>
        <taxon>Bacillota</taxon>
        <taxon>Bacilli</taxon>
        <taxon>Bacillales</taxon>
        <taxon>Bacillaceae</taxon>
        <taxon>Virgibacillus</taxon>
    </lineage>
</organism>
<gene>
    <name evidence="2" type="ORF">J2Z83_001281</name>
</gene>
<comment type="caution">
    <text evidence="2">The sequence shown here is derived from an EMBL/GenBank/DDBJ whole genome shotgun (WGS) entry which is preliminary data.</text>
</comment>
<dbReference type="RefSeq" id="WP_209462565.1">
    <property type="nucleotide sequence ID" value="NZ_JAGGKX010000005.1"/>
</dbReference>
<feature type="domain" description="Integrase catalytic" evidence="1">
    <location>
        <begin position="3"/>
        <end position="38"/>
    </location>
</feature>
<dbReference type="InterPro" id="IPR001584">
    <property type="entry name" value="Integrase_cat-core"/>
</dbReference>
<accession>A0ABS4IE09</accession>
<protein>
    <recommendedName>
        <fullName evidence="1">Integrase catalytic domain-containing protein</fullName>
    </recommendedName>
</protein>
<proteinExistence type="predicted"/>
<dbReference type="EMBL" id="JAGGKX010000005">
    <property type="protein sequence ID" value="MBP1969177.1"/>
    <property type="molecule type" value="Genomic_DNA"/>
</dbReference>
<keyword evidence="3" id="KW-1185">Reference proteome</keyword>
<dbReference type="Proteomes" id="UP001519345">
    <property type="component" value="Unassembled WGS sequence"/>
</dbReference>
<evidence type="ECO:0000313" key="2">
    <source>
        <dbReference type="EMBL" id="MBP1969177.1"/>
    </source>
</evidence>
<reference evidence="2 3" key="1">
    <citation type="submission" date="2021-03" db="EMBL/GenBank/DDBJ databases">
        <title>Genomic Encyclopedia of Type Strains, Phase IV (KMG-IV): sequencing the most valuable type-strain genomes for metagenomic binning, comparative biology and taxonomic classification.</title>
        <authorList>
            <person name="Goeker M."/>
        </authorList>
    </citation>
    <scope>NUCLEOTIDE SEQUENCE [LARGE SCALE GENOMIC DNA]</scope>
    <source>
        <strain evidence="2 3">DSM 25609</strain>
    </source>
</reference>
<name>A0ABS4IE09_9BACI</name>